<feature type="domain" description="DUF7650" evidence="6">
    <location>
        <begin position="318"/>
        <end position="400"/>
    </location>
</feature>
<comment type="caution">
    <text evidence="8">The sequence shown here is derived from an EMBL/GenBank/DDBJ whole genome shotgun (WGS) entry which is preliminary data.</text>
</comment>
<proteinExistence type="predicted"/>
<dbReference type="InterPro" id="IPR056067">
    <property type="entry name" value="DUF7650"/>
</dbReference>
<evidence type="ECO:0000256" key="5">
    <source>
        <dbReference type="SAM" id="MobiDB-lite"/>
    </source>
</evidence>
<evidence type="ECO:0000256" key="1">
    <source>
        <dbReference type="ARBA" id="ARBA00004123"/>
    </source>
</evidence>
<feature type="region of interest" description="Disordered" evidence="5">
    <location>
        <begin position="413"/>
        <end position="439"/>
    </location>
</feature>
<evidence type="ECO:0000256" key="2">
    <source>
        <dbReference type="ARBA" id="ARBA00023015"/>
    </source>
</evidence>
<evidence type="ECO:0000259" key="7">
    <source>
        <dbReference type="Pfam" id="PF25826"/>
    </source>
</evidence>
<dbReference type="GO" id="GO:0003714">
    <property type="term" value="F:transcription corepressor activity"/>
    <property type="evidence" value="ECO:0007669"/>
    <property type="project" value="TreeGrafter"/>
</dbReference>
<dbReference type="Gene3D" id="1.10.10.60">
    <property type="entry name" value="Homeodomain-like"/>
    <property type="match status" value="1"/>
</dbReference>
<dbReference type="SUPFAM" id="SSF46689">
    <property type="entry name" value="Homeodomain-like"/>
    <property type="match status" value="1"/>
</dbReference>
<feature type="region of interest" description="Disordered" evidence="5">
    <location>
        <begin position="917"/>
        <end position="1000"/>
    </location>
</feature>
<feature type="region of interest" description="Disordered" evidence="5">
    <location>
        <begin position="1018"/>
        <end position="1054"/>
    </location>
</feature>
<feature type="compositionally biased region" description="Low complexity" evidence="5">
    <location>
        <begin position="675"/>
        <end position="687"/>
    </location>
</feature>
<dbReference type="Pfam" id="PF24662">
    <property type="entry name" value="DUF7650"/>
    <property type="match status" value="1"/>
</dbReference>
<dbReference type="PANTHER" id="PTHR13859:SF34">
    <property type="entry name" value="SANT DOMAIN-CONTAINING PROTEIN"/>
    <property type="match status" value="1"/>
</dbReference>
<evidence type="ECO:0000256" key="4">
    <source>
        <dbReference type="ARBA" id="ARBA00023242"/>
    </source>
</evidence>
<protein>
    <recommendedName>
        <fullName evidence="10">SANT domain-containing protein</fullName>
    </recommendedName>
</protein>
<accession>A0AAV0P6L8</accession>
<reference evidence="8" key="1">
    <citation type="submission" date="2022-08" db="EMBL/GenBank/DDBJ databases">
        <authorList>
            <person name="Gutierrez-Valencia J."/>
        </authorList>
    </citation>
    <scope>NUCLEOTIDE SEQUENCE</scope>
</reference>
<dbReference type="GO" id="GO:0005634">
    <property type="term" value="C:nucleus"/>
    <property type="evidence" value="ECO:0007669"/>
    <property type="project" value="UniProtKB-SubCell"/>
</dbReference>
<evidence type="ECO:0000259" key="6">
    <source>
        <dbReference type="Pfam" id="PF24662"/>
    </source>
</evidence>
<sequence length="1128" mass="124421">MEMDEVQMDHNGDINAIESADQQPLQALESSGISENDEPSRETELLPRIGEQFQVPIPPLITRSVYLQTDHTLPSEGNTLKFSLGLPLSLTWIKEEGETIKKELDEYLHALSTGSTRNDSVKAENNEVVRCGSKSYRLVPGSSCYDEWDDLEVGSFLLGLYVFGKNLVQVQKFVESKTMGQILSFYYGKFYRSSRYRRWSECGKQKGRKRMFGQRIFTGSRQQELLSRLVNRSSEECQHTLQKVTKSFGEGQMMLEEYVFALKAAVGLKVLVEAVGIGKGKQDLTSTAMDSLRSTNHAGSARPEIPVGKECSKLTPLEIVNFLTGGYRLSKARSNDIFWEAVWPRLLARGWRSEQPKDGSRNSLVFIVSGVKKFSRRKLVKGEHYFDSVTDVLNKIGSQPALLELDAGKEENGWSKGGNLEGDSLGGKEQHSYLKPRKSELASTNGLSFTIVDTSLANGQSKKITQLRRLPTQAMNICLPISDSEDSSSSSSSSSDDDDNDDSSNGPTDESYSAGDSSVDLDFHGNGTVRHSLLVNGLNNKAAADDDGRTMQARKVFVNKPQATRKRKLPSNVNTVVEPPAAKRQQVKAAAGGPVPCDARNTKCRTFDDVVGQGVGKQQQKAAVPCDTRKTYFGTFDDELVSGPRMIQDYPVSYRGHGFPSHLLSQQQEKLPFTSSSSSHVSSTSSSAAENSNDNPQSRTLIDLNVAPIPQEPEDSMVSERKITDVQPEDPGVPKPSTSTSDSRRHSTRNRPLTTKALEALACGFLSLTPKRDSHASRQASKRAKKARIDSSCTNFGPEIVDLKGGDEPGSCVTKSSSNDVDNEVQVRSQLNNVLVGQATWDAVFANSSKSTKQRVFSTEPQAFCSLLRLTCRFPSSSFVSKDLSLSSSHFPAELLGLCSLSYSFWNAKTTAKRRRYCPSKRPRKEKAASAKQMGQAFRRASGRIRVPDPPPKVVVDRRPPESAAEKVVEVSRTTTQKLDNQDTLGAADNPSFDAENPFEERDPQFDAMLNQMVGRIQTKPGGKPEMGEASIVERPNKPLPKLRNTPPDAASKYEERAVPPGTLNLAQLRHILKLHAGKGEEGDNLKSPVDAHQIAQQFRLEVEQVKKFLQFVSLPSEDSMKKDKEVE</sequence>
<organism evidence="8 9">
    <name type="scientific">Linum tenue</name>
    <dbReference type="NCBI Taxonomy" id="586396"/>
    <lineage>
        <taxon>Eukaryota</taxon>
        <taxon>Viridiplantae</taxon>
        <taxon>Streptophyta</taxon>
        <taxon>Embryophyta</taxon>
        <taxon>Tracheophyta</taxon>
        <taxon>Spermatophyta</taxon>
        <taxon>Magnoliopsida</taxon>
        <taxon>eudicotyledons</taxon>
        <taxon>Gunneridae</taxon>
        <taxon>Pentapetalae</taxon>
        <taxon>rosids</taxon>
        <taxon>fabids</taxon>
        <taxon>Malpighiales</taxon>
        <taxon>Linaceae</taxon>
        <taxon>Linum</taxon>
    </lineage>
</organism>
<name>A0AAV0P6L8_9ROSI</name>
<feature type="region of interest" description="Disordered" evidence="5">
    <location>
        <begin position="666"/>
        <end position="751"/>
    </location>
</feature>
<dbReference type="PANTHER" id="PTHR13859">
    <property type="entry name" value="ATROPHIN-RELATED"/>
    <property type="match status" value="1"/>
</dbReference>
<feature type="compositionally biased region" description="Basic and acidic residues" evidence="5">
    <location>
        <begin position="426"/>
        <end position="439"/>
    </location>
</feature>
<comment type="subcellular location">
    <subcellularLocation>
        <location evidence="1">Nucleus</location>
    </subcellularLocation>
</comment>
<evidence type="ECO:0000313" key="8">
    <source>
        <dbReference type="EMBL" id="CAI0466798.1"/>
    </source>
</evidence>
<keyword evidence="2" id="KW-0805">Transcription regulation</keyword>
<dbReference type="InterPro" id="IPR057712">
    <property type="entry name" value="DUF7952"/>
</dbReference>
<feature type="compositionally biased region" description="Polar residues" evidence="5">
    <location>
        <begin position="972"/>
        <end position="984"/>
    </location>
</feature>
<dbReference type="Pfam" id="PF25826">
    <property type="entry name" value="DUF7952"/>
    <property type="match status" value="1"/>
</dbReference>
<feature type="domain" description="DUF7952" evidence="7">
    <location>
        <begin position="148"/>
        <end position="278"/>
    </location>
</feature>
<evidence type="ECO:0000313" key="9">
    <source>
        <dbReference type="Proteomes" id="UP001154282"/>
    </source>
</evidence>
<dbReference type="Proteomes" id="UP001154282">
    <property type="component" value="Unassembled WGS sequence"/>
</dbReference>
<keyword evidence="9" id="KW-1185">Reference proteome</keyword>
<keyword evidence="3" id="KW-0804">Transcription</keyword>
<evidence type="ECO:0000256" key="3">
    <source>
        <dbReference type="ARBA" id="ARBA00023163"/>
    </source>
</evidence>
<keyword evidence="4" id="KW-0539">Nucleus</keyword>
<feature type="region of interest" description="Disordered" evidence="5">
    <location>
        <begin position="481"/>
        <end position="520"/>
    </location>
</feature>
<gene>
    <name evidence="8" type="ORF">LITE_LOCUS37187</name>
</gene>
<feature type="compositionally biased region" description="Polar residues" evidence="5">
    <location>
        <begin position="505"/>
        <end position="516"/>
    </location>
</feature>
<dbReference type="InterPro" id="IPR009057">
    <property type="entry name" value="Homeodomain-like_sf"/>
</dbReference>
<feature type="compositionally biased region" description="Polar residues" evidence="5">
    <location>
        <begin position="688"/>
        <end position="700"/>
    </location>
</feature>
<feature type="compositionally biased region" description="Basic and acidic residues" evidence="5">
    <location>
        <begin position="955"/>
        <end position="970"/>
    </location>
</feature>
<dbReference type="EMBL" id="CAMGYJ010000008">
    <property type="protein sequence ID" value="CAI0466798.1"/>
    <property type="molecule type" value="Genomic_DNA"/>
</dbReference>
<evidence type="ECO:0008006" key="10">
    <source>
        <dbReference type="Google" id="ProtNLM"/>
    </source>
</evidence>
<dbReference type="AlphaFoldDB" id="A0AAV0P6L8"/>